<dbReference type="InParanoid" id="D7EKD4"/>
<gene>
    <name evidence="1" type="primary">GLEAN_12961</name>
    <name evidence="1" type="ORF">TcasGA2_TC012961</name>
</gene>
<reference evidence="1 2" key="2">
    <citation type="journal article" date="2010" name="Nucleic Acids Res.">
        <title>BeetleBase in 2010: revisions to provide comprehensive genomic information for Tribolium castaneum.</title>
        <authorList>
            <person name="Kim H.S."/>
            <person name="Murphy T."/>
            <person name="Xia J."/>
            <person name="Caragea D."/>
            <person name="Park Y."/>
            <person name="Beeman R.W."/>
            <person name="Lorenzen M.D."/>
            <person name="Butcher S."/>
            <person name="Manak J.R."/>
            <person name="Brown S.J."/>
        </authorList>
    </citation>
    <scope>NUCLEOTIDE SEQUENCE [LARGE SCALE GENOMIC DNA]</scope>
    <source>
        <strain evidence="1 2">Georgia GA2</strain>
    </source>
</reference>
<evidence type="ECO:0000313" key="2">
    <source>
        <dbReference type="Proteomes" id="UP000007266"/>
    </source>
</evidence>
<dbReference type="Proteomes" id="UP000007266">
    <property type="component" value="Unassembled WGS sequence"/>
</dbReference>
<keyword evidence="2" id="KW-1185">Reference proteome</keyword>
<name>D7EKD4_TRICA</name>
<protein>
    <recommendedName>
        <fullName evidence="3">Reverse transcriptase</fullName>
    </recommendedName>
</protein>
<dbReference type="PhylomeDB" id="D7EKD4"/>
<dbReference type="EMBL" id="KQ973343">
    <property type="protein sequence ID" value="EFA13092.1"/>
    <property type="molecule type" value="Genomic_DNA"/>
</dbReference>
<proteinExistence type="predicted"/>
<dbReference type="HOGENOM" id="CLU_2052636_0_0_1"/>
<dbReference type="OMA" id="HTIVECP"/>
<sequence>MGRIRIREMDIQNPSKNRKCLTGHGAFCSYTKKIGKRASADCRYCGEGTENTPLHTIVECPKWEQRRRKLQEIVINKDMKMEDITNVLINSSKEWKEISKFLESIMEEKSKDELEEQKEE</sequence>
<reference evidence="1 2" key="1">
    <citation type="journal article" date="2008" name="Nature">
        <title>The genome of the model beetle and pest Tribolium castaneum.</title>
        <authorList>
            <consortium name="Tribolium Genome Sequencing Consortium"/>
            <person name="Richards S."/>
            <person name="Gibbs R.A."/>
            <person name="Weinstock G.M."/>
            <person name="Brown S.J."/>
            <person name="Denell R."/>
            <person name="Beeman R.W."/>
            <person name="Gibbs R."/>
            <person name="Beeman R.W."/>
            <person name="Brown S.J."/>
            <person name="Bucher G."/>
            <person name="Friedrich M."/>
            <person name="Grimmelikhuijzen C.J."/>
            <person name="Klingler M."/>
            <person name="Lorenzen M."/>
            <person name="Richards S."/>
            <person name="Roth S."/>
            <person name="Schroder R."/>
            <person name="Tautz D."/>
            <person name="Zdobnov E.M."/>
            <person name="Muzny D."/>
            <person name="Gibbs R.A."/>
            <person name="Weinstock G.M."/>
            <person name="Attaway T."/>
            <person name="Bell S."/>
            <person name="Buhay C.J."/>
            <person name="Chandrabose M.N."/>
            <person name="Chavez D."/>
            <person name="Clerk-Blankenburg K.P."/>
            <person name="Cree A."/>
            <person name="Dao M."/>
            <person name="Davis C."/>
            <person name="Chacko J."/>
            <person name="Dinh H."/>
            <person name="Dugan-Rocha S."/>
            <person name="Fowler G."/>
            <person name="Garner T.T."/>
            <person name="Garnes J."/>
            <person name="Gnirke A."/>
            <person name="Hawes A."/>
            <person name="Hernandez J."/>
            <person name="Hines S."/>
            <person name="Holder M."/>
            <person name="Hume J."/>
            <person name="Jhangiani S.N."/>
            <person name="Joshi V."/>
            <person name="Khan Z.M."/>
            <person name="Jackson L."/>
            <person name="Kovar C."/>
            <person name="Kowis A."/>
            <person name="Lee S."/>
            <person name="Lewis L.R."/>
            <person name="Margolis J."/>
            <person name="Morgan M."/>
            <person name="Nazareth L.V."/>
            <person name="Nguyen N."/>
            <person name="Okwuonu G."/>
            <person name="Parker D."/>
            <person name="Richards S."/>
            <person name="Ruiz S.J."/>
            <person name="Santibanez J."/>
            <person name="Savard J."/>
            <person name="Scherer S.E."/>
            <person name="Schneider B."/>
            <person name="Sodergren E."/>
            <person name="Tautz D."/>
            <person name="Vattahil S."/>
            <person name="Villasana D."/>
            <person name="White C.S."/>
            <person name="Wright R."/>
            <person name="Park Y."/>
            <person name="Beeman R.W."/>
            <person name="Lord J."/>
            <person name="Oppert B."/>
            <person name="Lorenzen M."/>
            <person name="Brown S."/>
            <person name="Wang L."/>
            <person name="Savard J."/>
            <person name="Tautz D."/>
            <person name="Richards S."/>
            <person name="Weinstock G."/>
            <person name="Gibbs R.A."/>
            <person name="Liu Y."/>
            <person name="Worley K."/>
            <person name="Weinstock G."/>
            <person name="Elsik C.G."/>
            <person name="Reese J.T."/>
            <person name="Elhaik E."/>
            <person name="Landan G."/>
            <person name="Graur D."/>
            <person name="Arensburger P."/>
            <person name="Atkinson P."/>
            <person name="Beeman R.W."/>
            <person name="Beidler J."/>
            <person name="Brown S.J."/>
            <person name="Demuth J.P."/>
            <person name="Drury D.W."/>
            <person name="Du Y.Z."/>
            <person name="Fujiwara H."/>
            <person name="Lorenzen M."/>
            <person name="Maselli V."/>
            <person name="Osanai M."/>
            <person name="Park Y."/>
            <person name="Robertson H.M."/>
            <person name="Tu Z."/>
            <person name="Wang J.J."/>
            <person name="Wang S."/>
            <person name="Richards S."/>
            <person name="Song H."/>
            <person name="Zhang L."/>
            <person name="Sodergren E."/>
            <person name="Werner D."/>
            <person name="Stanke M."/>
            <person name="Morgenstern B."/>
            <person name="Solovyev V."/>
            <person name="Kosarev P."/>
            <person name="Brown G."/>
            <person name="Chen H.C."/>
            <person name="Ermolaeva O."/>
            <person name="Hlavina W."/>
            <person name="Kapustin Y."/>
            <person name="Kiryutin B."/>
            <person name="Kitts P."/>
            <person name="Maglott D."/>
            <person name="Pruitt K."/>
            <person name="Sapojnikov V."/>
            <person name="Souvorov A."/>
            <person name="Mackey A.J."/>
            <person name="Waterhouse R.M."/>
            <person name="Wyder S."/>
            <person name="Zdobnov E.M."/>
            <person name="Zdobnov E.M."/>
            <person name="Wyder S."/>
            <person name="Kriventseva E.V."/>
            <person name="Kadowaki T."/>
            <person name="Bork P."/>
            <person name="Aranda M."/>
            <person name="Bao R."/>
            <person name="Beermann A."/>
            <person name="Berns N."/>
            <person name="Bolognesi R."/>
            <person name="Bonneton F."/>
            <person name="Bopp D."/>
            <person name="Brown S.J."/>
            <person name="Bucher G."/>
            <person name="Butts T."/>
            <person name="Chaumot A."/>
            <person name="Denell R.E."/>
            <person name="Ferrier D.E."/>
            <person name="Friedrich M."/>
            <person name="Gordon C.M."/>
            <person name="Jindra M."/>
            <person name="Klingler M."/>
            <person name="Lan Q."/>
            <person name="Lattorff H.M."/>
            <person name="Laudet V."/>
            <person name="von Levetsow C."/>
            <person name="Liu Z."/>
            <person name="Lutz R."/>
            <person name="Lynch J.A."/>
            <person name="da Fonseca R.N."/>
            <person name="Posnien N."/>
            <person name="Reuter R."/>
            <person name="Roth S."/>
            <person name="Savard J."/>
            <person name="Schinko J.B."/>
            <person name="Schmitt C."/>
            <person name="Schoppmeier M."/>
            <person name="Schroder R."/>
            <person name="Shippy T.D."/>
            <person name="Simonnet F."/>
            <person name="Marques-Souza H."/>
            <person name="Tautz D."/>
            <person name="Tomoyasu Y."/>
            <person name="Trauner J."/>
            <person name="Van der Zee M."/>
            <person name="Vervoort M."/>
            <person name="Wittkopp N."/>
            <person name="Wimmer E.A."/>
            <person name="Yang X."/>
            <person name="Jones A.K."/>
            <person name="Sattelle D.B."/>
            <person name="Ebert P.R."/>
            <person name="Nelson D."/>
            <person name="Scott J.G."/>
            <person name="Beeman R.W."/>
            <person name="Muthukrishnan S."/>
            <person name="Kramer K.J."/>
            <person name="Arakane Y."/>
            <person name="Beeman R.W."/>
            <person name="Zhu Q."/>
            <person name="Hogenkamp D."/>
            <person name="Dixit R."/>
            <person name="Oppert B."/>
            <person name="Jiang H."/>
            <person name="Zou Z."/>
            <person name="Marshall J."/>
            <person name="Elpidina E."/>
            <person name="Vinokurov K."/>
            <person name="Oppert C."/>
            <person name="Zou Z."/>
            <person name="Evans J."/>
            <person name="Lu Z."/>
            <person name="Zhao P."/>
            <person name="Sumathipala N."/>
            <person name="Altincicek B."/>
            <person name="Vilcinskas A."/>
            <person name="Williams M."/>
            <person name="Hultmark D."/>
            <person name="Hetru C."/>
            <person name="Jiang H."/>
            <person name="Grimmelikhuijzen C.J."/>
            <person name="Hauser F."/>
            <person name="Cazzamali G."/>
            <person name="Williamson M."/>
            <person name="Park Y."/>
            <person name="Li B."/>
            <person name="Tanaka Y."/>
            <person name="Predel R."/>
            <person name="Neupert S."/>
            <person name="Schachtner J."/>
            <person name="Verleyen P."/>
            <person name="Raible F."/>
            <person name="Bork P."/>
            <person name="Friedrich M."/>
            <person name="Walden K.K."/>
            <person name="Robertson H.M."/>
            <person name="Angeli S."/>
            <person name="Foret S."/>
            <person name="Bucher G."/>
            <person name="Schuetz S."/>
            <person name="Maleszka R."/>
            <person name="Wimmer E.A."/>
            <person name="Beeman R.W."/>
            <person name="Lorenzen M."/>
            <person name="Tomoyasu Y."/>
            <person name="Miller S.C."/>
            <person name="Grossmann D."/>
            <person name="Bucher G."/>
        </authorList>
    </citation>
    <scope>NUCLEOTIDE SEQUENCE [LARGE SCALE GENOMIC DNA]</scope>
    <source>
        <strain evidence="1 2">Georgia GA2</strain>
    </source>
</reference>
<organism evidence="1 2">
    <name type="scientific">Tribolium castaneum</name>
    <name type="common">Red flour beetle</name>
    <dbReference type="NCBI Taxonomy" id="7070"/>
    <lineage>
        <taxon>Eukaryota</taxon>
        <taxon>Metazoa</taxon>
        <taxon>Ecdysozoa</taxon>
        <taxon>Arthropoda</taxon>
        <taxon>Hexapoda</taxon>
        <taxon>Insecta</taxon>
        <taxon>Pterygota</taxon>
        <taxon>Neoptera</taxon>
        <taxon>Endopterygota</taxon>
        <taxon>Coleoptera</taxon>
        <taxon>Polyphaga</taxon>
        <taxon>Cucujiformia</taxon>
        <taxon>Tenebrionidae</taxon>
        <taxon>Tenebrionidae incertae sedis</taxon>
        <taxon>Tribolium</taxon>
    </lineage>
</organism>
<evidence type="ECO:0000313" key="1">
    <source>
        <dbReference type="EMBL" id="EFA13092.1"/>
    </source>
</evidence>
<accession>D7EKD4</accession>
<evidence type="ECO:0008006" key="3">
    <source>
        <dbReference type="Google" id="ProtNLM"/>
    </source>
</evidence>
<dbReference type="AlphaFoldDB" id="D7EKD4"/>